<keyword evidence="8 9" id="KW-0472">Membrane</keyword>
<reference evidence="11" key="3">
    <citation type="submission" date="2015-06" db="UniProtKB">
        <authorList>
            <consortium name="EnsemblMetazoa"/>
        </authorList>
    </citation>
    <scope>IDENTIFICATION</scope>
</reference>
<keyword evidence="12" id="KW-1185">Reference proteome</keyword>
<comment type="catalytic activity">
    <reaction evidence="1 9">
        <text>riboflavin(in) = riboflavin(out)</text>
        <dbReference type="Rhea" id="RHEA:35015"/>
        <dbReference type="ChEBI" id="CHEBI:57986"/>
    </reaction>
</comment>
<reference evidence="12" key="1">
    <citation type="submission" date="2012-12" db="EMBL/GenBank/DDBJ databases">
        <authorList>
            <person name="Hellsten U."/>
            <person name="Grimwood J."/>
            <person name="Chapman J.A."/>
            <person name="Shapiro H."/>
            <person name="Aerts A."/>
            <person name="Otillar R.P."/>
            <person name="Terry A.Y."/>
            <person name="Boore J.L."/>
            <person name="Simakov O."/>
            <person name="Marletaz F."/>
            <person name="Cho S.-J."/>
            <person name="Edsinger-Gonzales E."/>
            <person name="Havlak P."/>
            <person name="Kuo D.-H."/>
            <person name="Larsson T."/>
            <person name="Lv J."/>
            <person name="Arendt D."/>
            <person name="Savage R."/>
            <person name="Osoegawa K."/>
            <person name="de Jong P."/>
            <person name="Lindberg D.R."/>
            <person name="Seaver E.C."/>
            <person name="Weisblat D.A."/>
            <person name="Putnam N.H."/>
            <person name="Grigoriev I.V."/>
            <person name="Rokhsar D.S."/>
        </authorList>
    </citation>
    <scope>NUCLEOTIDE SEQUENCE</scope>
    <source>
        <strain evidence="12">I ESC-2004</strain>
    </source>
</reference>
<keyword evidence="6 9" id="KW-0812">Transmembrane</keyword>
<evidence type="ECO:0000256" key="7">
    <source>
        <dbReference type="ARBA" id="ARBA00022989"/>
    </source>
</evidence>
<name>R7TV49_CAPTE</name>
<dbReference type="AlphaFoldDB" id="R7TV49"/>
<dbReference type="EMBL" id="AMQN01002475">
    <property type="status" value="NOT_ANNOTATED_CDS"/>
    <property type="molecule type" value="Genomic_DNA"/>
</dbReference>
<dbReference type="Proteomes" id="UP000014760">
    <property type="component" value="Unassembled WGS sequence"/>
</dbReference>
<evidence type="ECO:0000313" key="11">
    <source>
        <dbReference type="EnsemblMetazoa" id="CapteP205384"/>
    </source>
</evidence>
<dbReference type="OMA" id="KWHTIAS"/>
<evidence type="ECO:0000313" key="10">
    <source>
        <dbReference type="EMBL" id="ELT94880.1"/>
    </source>
</evidence>
<evidence type="ECO:0000256" key="2">
    <source>
        <dbReference type="ARBA" id="ARBA00004651"/>
    </source>
</evidence>
<dbReference type="GO" id="GO:0005886">
    <property type="term" value="C:plasma membrane"/>
    <property type="evidence" value="ECO:0007669"/>
    <property type="project" value="UniProtKB-SubCell"/>
</dbReference>
<dbReference type="InterPro" id="IPR009357">
    <property type="entry name" value="Riboflavin_transptr"/>
</dbReference>
<comment type="subcellular location">
    <subcellularLocation>
        <location evidence="2 9">Cell membrane</location>
        <topology evidence="2 9">Multi-pass membrane protein</topology>
    </subcellularLocation>
</comment>
<evidence type="ECO:0000256" key="4">
    <source>
        <dbReference type="ARBA" id="ARBA00022448"/>
    </source>
</evidence>
<dbReference type="GO" id="GO:0032217">
    <property type="term" value="F:riboflavin transmembrane transporter activity"/>
    <property type="evidence" value="ECO:0007669"/>
    <property type="project" value="UniProtKB-UniRule"/>
</dbReference>
<comment type="similarity">
    <text evidence="3 9">Belongs to the riboflavin transporter family.</text>
</comment>
<feature type="transmembrane region" description="Helical" evidence="9">
    <location>
        <begin position="73"/>
        <end position="91"/>
    </location>
</feature>
<comment type="function">
    <text evidence="9">Plasma membrane transporter mediating the uptake by cells of the water soluble vitamin B2/riboflavin that plays a key role in biochemical oxidation-reduction reactions of the carbohydrate, lipid, and amino acid metabolism.</text>
</comment>
<feature type="transmembrane region" description="Helical" evidence="9">
    <location>
        <begin position="39"/>
        <end position="61"/>
    </location>
</feature>
<sequence length="144" mass="15445">MSYAVLPYGYFEYNLSLRLSTVINPIAALSTFVLETSSIAVIGVCILIANALSFFGMYLALMSPDPPLAGTHAGSAMVVIVGVTMTTFYSYARTSTVTLMRKEGGHRGLLWAGFSVQVGACLGTVLGFLLVNVFEIFEEKPRCG</sequence>
<comment type="caution">
    <text evidence="9">Lacks conserved residue(s) required for the propagation of feature annotation.</text>
</comment>
<evidence type="ECO:0000256" key="5">
    <source>
        <dbReference type="ARBA" id="ARBA00022475"/>
    </source>
</evidence>
<proteinExistence type="inferred from homology"/>
<keyword evidence="4 9" id="KW-0813">Transport</keyword>
<keyword evidence="7 9" id="KW-1133">Transmembrane helix</keyword>
<evidence type="ECO:0000256" key="1">
    <source>
        <dbReference type="ARBA" id="ARBA00000215"/>
    </source>
</evidence>
<evidence type="ECO:0000256" key="8">
    <source>
        <dbReference type="ARBA" id="ARBA00023136"/>
    </source>
</evidence>
<dbReference type="PANTHER" id="PTHR12929">
    <property type="entry name" value="SOLUTE CARRIER FAMILY 52"/>
    <property type="match status" value="1"/>
</dbReference>
<evidence type="ECO:0000256" key="9">
    <source>
        <dbReference type="RuleBase" id="RU368035"/>
    </source>
</evidence>
<reference evidence="10 12" key="2">
    <citation type="journal article" date="2013" name="Nature">
        <title>Insights into bilaterian evolution from three spiralian genomes.</title>
        <authorList>
            <person name="Simakov O."/>
            <person name="Marletaz F."/>
            <person name="Cho S.J."/>
            <person name="Edsinger-Gonzales E."/>
            <person name="Havlak P."/>
            <person name="Hellsten U."/>
            <person name="Kuo D.H."/>
            <person name="Larsson T."/>
            <person name="Lv J."/>
            <person name="Arendt D."/>
            <person name="Savage R."/>
            <person name="Osoegawa K."/>
            <person name="de Jong P."/>
            <person name="Grimwood J."/>
            <person name="Chapman J.A."/>
            <person name="Shapiro H."/>
            <person name="Aerts A."/>
            <person name="Otillar R.P."/>
            <person name="Terry A.Y."/>
            <person name="Boore J.L."/>
            <person name="Grigoriev I.V."/>
            <person name="Lindberg D.R."/>
            <person name="Seaver E.C."/>
            <person name="Weisblat D.A."/>
            <person name="Putnam N.H."/>
            <person name="Rokhsar D.S."/>
        </authorList>
    </citation>
    <scope>NUCLEOTIDE SEQUENCE</scope>
    <source>
        <strain evidence="10 12">I ESC-2004</strain>
    </source>
</reference>
<feature type="transmembrane region" description="Helical" evidence="9">
    <location>
        <begin position="111"/>
        <end position="134"/>
    </location>
</feature>
<dbReference type="OrthoDB" id="9995836at2759"/>
<accession>R7TV49</accession>
<evidence type="ECO:0000256" key="3">
    <source>
        <dbReference type="ARBA" id="ARBA00006366"/>
    </source>
</evidence>
<protein>
    <recommendedName>
        <fullName evidence="9">Riboflavin transporter</fullName>
    </recommendedName>
</protein>
<dbReference type="PANTHER" id="PTHR12929:SF10">
    <property type="entry name" value="RIBOFLAVIN TRANSPORTER"/>
    <property type="match status" value="1"/>
</dbReference>
<evidence type="ECO:0000313" key="12">
    <source>
        <dbReference type="Proteomes" id="UP000014760"/>
    </source>
</evidence>
<gene>
    <name evidence="10" type="ORF">CAPTEDRAFT_205384</name>
</gene>
<dbReference type="EnsemblMetazoa" id="CapteT205384">
    <property type="protein sequence ID" value="CapteP205384"/>
    <property type="gene ID" value="CapteG205384"/>
</dbReference>
<organism evidence="10">
    <name type="scientific">Capitella teleta</name>
    <name type="common">Polychaete worm</name>
    <dbReference type="NCBI Taxonomy" id="283909"/>
    <lineage>
        <taxon>Eukaryota</taxon>
        <taxon>Metazoa</taxon>
        <taxon>Spiralia</taxon>
        <taxon>Lophotrochozoa</taxon>
        <taxon>Annelida</taxon>
        <taxon>Polychaeta</taxon>
        <taxon>Sedentaria</taxon>
        <taxon>Scolecida</taxon>
        <taxon>Capitellidae</taxon>
        <taxon>Capitella</taxon>
    </lineage>
</organism>
<dbReference type="STRING" id="283909.R7TV49"/>
<keyword evidence="5 9" id="KW-1003">Cell membrane</keyword>
<dbReference type="Pfam" id="PF06237">
    <property type="entry name" value="SLC52_ribofla_tr"/>
    <property type="match status" value="1"/>
</dbReference>
<evidence type="ECO:0000256" key="6">
    <source>
        <dbReference type="ARBA" id="ARBA00022692"/>
    </source>
</evidence>
<dbReference type="HOGENOM" id="CLU_1798286_0_0_1"/>
<dbReference type="EMBL" id="KB309292">
    <property type="protein sequence ID" value="ELT94880.1"/>
    <property type="molecule type" value="Genomic_DNA"/>
</dbReference>